<organism evidence="2 3">
    <name type="scientific">Phytophthora pseudosyringae</name>
    <dbReference type="NCBI Taxonomy" id="221518"/>
    <lineage>
        <taxon>Eukaryota</taxon>
        <taxon>Sar</taxon>
        <taxon>Stramenopiles</taxon>
        <taxon>Oomycota</taxon>
        <taxon>Peronosporomycetes</taxon>
        <taxon>Peronosporales</taxon>
        <taxon>Peronosporaceae</taxon>
        <taxon>Phytophthora</taxon>
    </lineage>
</organism>
<name>A0A8T1V2I6_9STRA</name>
<evidence type="ECO:0000256" key="1">
    <source>
        <dbReference type="SAM" id="MobiDB-lite"/>
    </source>
</evidence>
<evidence type="ECO:0000313" key="2">
    <source>
        <dbReference type="EMBL" id="KAG7375285.1"/>
    </source>
</evidence>
<dbReference type="AlphaFoldDB" id="A0A8T1V2I6"/>
<feature type="compositionally biased region" description="Polar residues" evidence="1">
    <location>
        <begin position="1"/>
        <end position="12"/>
    </location>
</feature>
<feature type="compositionally biased region" description="Low complexity" evidence="1">
    <location>
        <begin position="48"/>
        <end position="59"/>
    </location>
</feature>
<accession>A0A8T1V2I6</accession>
<feature type="region of interest" description="Disordered" evidence="1">
    <location>
        <begin position="1"/>
        <end position="59"/>
    </location>
</feature>
<evidence type="ECO:0000313" key="3">
    <source>
        <dbReference type="Proteomes" id="UP000694044"/>
    </source>
</evidence>
<keyword evidence="3" id="KW-1185">Reference proteome</keyword>
<dbReference type="OrthoDB" id="145231at2759"/>
<proteinExistence type="predicted"/>
<sequence>MPQQEIGKSNTEAGRMTIRSEVTKRRSPSVSSKRKQAYGAPDDEATPRKTTTAATTTANTPNKVNTAATVMLQRLMWFMPSFLHWFMPMESLTFTTAATTSFSPSHKKACRALKYKLLRDKHGHRQYGRRLKCEPFKLSASQKNIMAISYRAARTTVDYKRKARSRHFSTFKGHATKLRELEQPLLCEMKDAHRKQRLLDAGKRKITQQEWEEKLARCDVLRHQDRAEMQKKIIRLEERDAARTATMSKLQTELESVKRDTILLDEFQTARTDTHTTDRYAAHWDDSISNPQQRLEFAVHTTQTYGRDGREMFVNNMTHFAQNRSESGQDGDDNKYLCVNLQMLQTCCRNIQSALVGLQALINKS</sequence>
<reference evidence="2" key="1">
    <citation type="submission" date="2021-02" db="EMBL/GenBank/DDBJ databases">
        <authorList>
            <person name="Palmer J.M."/>
        </authorList>
    </citation>
    <scope>NUCLEOTIDE SEQUENCE</scope>
    <source>
        <strain evidence="2">SCRP734</strain>
    </source>
</reference>
<protein>
    <submittedName>
        <fullName evidence="2">Uncharacterized protein</fullName>
    </submittedName>
</protein>
<dbReference type="EMBL" id="JAGDFM010001333">
    <property type="protein sequence ID" value="KAG7375285.1"/>
    <property type="molecule type" value="Genomic_DNA"/>
</dbReference>
<dbReference type="Proteomes" id="UP000694044">
    <property type="component" value="Unassembled WGS sequence"/>
</dbReference>
<comment type="caution">
    <text evidence="2">The sequence shown here is derived from an EMBL/GenBank/DDBJ whole genome shotgun (WGS) entry which is preliminary data.</text>
</comment>
<gene>
    <name evidence="2" type="ORF">PHYPSEUDO_002066</name>
</gene>